<reference evidence="2 3" key="1">
    <citation type="submission" date="2014-06" db="EMBL/GenBank/DDBJ databases">
        <authorList>
            <consortium name="DOE Joint Genome Institute"/>
            <person name="Kuo A."/>
            <person name="Kohler A."/>
            <person name="Nagy L.G."/>
            <person name="Floudas D."/>
            <person name="Copeland A."/>
            <person name="Barry K.W."/>
            <person name="Cichocki N."/>
            <person name="Veneault-Fourrey C."/>
            <person name="LaButti K."/>
            <person name="Lindquist E.A."/>
            <person name="Lipzen A."/>
            <person name="Lundell T."/>
            <person name="Morin E."/>
            <person name="Murat C."/>
            <person name="Sun H."/>
            <person name="Tunlid A."/>
            <person name="Henrissat B."/>
            <person name="Grigoriev I.V."/>
            <person name="Hibbett D.S."/>
            <person name="Martin F."/>
            <person name="Nordberg H.P."/>
            <person name="Cantor M.N."/>
            <person name="Hua S.X."/>
        </authorList>
    </citation>
    <scope>NUCLEOTIDE SEQUENCE [LARGE SCALE GENOMIC DNA]</scope>
    <source>
        <strain evidence="2 3">ATCC 200175</strain>
    </source>
</reference>
<keyword evidence="3" id="KW-1185">Reference proteome</keyword>
<dbReference type="AlphaFoldDB" id="A0A0C9TZL4"/>
<evidence type="ECO:0000313" key="3">
    <source>
        <dbReference type="Proteomes" id="UP000053647"/>
    </source>
</evidence>
<feature type="compositionally biased region" description="Low complexity" evidence="1">
    <location>
        <begin position="161"/>
        <end position="179"/>
    </location>
</feature>
<reference evidence="3" key="2">
    <citation type="submission" date="2015-01" db="EMBL/GenBank/DDBJ databases">
        <title>Evolutionary Origins and Diversification of the Mycorrhizal Mutualists.</title>
        <authorList>
            <consortium name="DOE Joint Genome Institute"/>
            <consortium name="Mycorrhizal Genomics Consortium"/>
            <person name="Kohler A."/>
            <person name="Kuo A."/>
            <person name="Nagy L.G."/>
            <person name="Floudas D."/>
            <person name="Copeland A."/>
            <person name="Barry K.W."/>
            <person name="Cichocki N."/>
            <person name="Veneault-Fourrey C."/>
            <person name="LaButti K."/>
            <person name="Lindquist E.A."/>
            <person name="Lipzen A."/>
            <person name="Lundell T."/>
            <person name="Morin E."/>
            <person name="Murat C."/>
            <person name="Riley R."/>
            <person name="Ohm R."/>
            <person name="Sun H."/>
            <person name="Tunlid A."/>
            <person name="Henrissat B."/>
            <person name="Grigoriev I.V."/>
            <person name="Hibbett D.S."/>
            <person name="Martin F."/>
        </authorList>
    </citation>
    <scope>NUCLEOTIDE SEQUENCE [LARGE SCALE GENOMIC DNA]</scope>
    <source>
        <strain evidence="3">ATCC 200175</strain>
    </source>
</reference>
<feature type="compositionally biased region" description="Low complexity" evidence="1">
    <location>
        <begin position="57"/>
        <end position="69"/>
    </location>
</feature>
<dbReference type="OrthoDB" id="3260546at2759"/>
<accession>A0A0C9TZL4</accession>
<feature type="region of interest" description="Disordered" evidence="1">
    <location>
        <begin position="148"/>
        <end position="179"/>
    </location>
</feature>
<proteinExistence type="predicted"/>
<sequence>MVPLLDTVVASTSNAGSTPLLLRTPSMSSSSSGTHSNPVVYNDSDNDNLATSPPSPSSQSLGTPSSISTPNTEEAFGLSHSQIALAFDATEQFENLLSQLHNLSISKDSQFFIAINPHIAYPLNSQPPSPSDPVSGFLDPFSPTVPGAFAHSTPQCTLDRTTAPSPFSSPLTPLPSSAPSSPLPSLTALICPLDSPLRASLLPILTQPQPNITFPHISPSNANPPQTRNMAANPDIEILTEAAKINDKAAQIKAAIQYADLDEAEVWQTLTAASGGDWDAFVVAIKDLYLGCEGADRYCRADLQYLVQEYCTKAMHSQDELGEYHRKFMKISNMFFLDGFPRVIADQVCHRLSIIRAGLHSDDAYPMEDIMDAAKFLLTGAALRELLANLQEGCDHSQQQGSLSASRQPSGVVVKQKYSLQAQWAAQRHPGCTFCRNLTHYLSECEHVIAYLQAGKIIRGLNGRLCMPDGGPIPRVPGCNCMKESIDPEKHAGPDGLSCRPQVDGDPPILNDHEDWLDDFYSFSMTVLNDQGSSLPAVANLSLSLERTPPWVEPLIRTVTSRDIPTLFNPFPTHSDASRHIPTSPVHT</sequence>
<organism evidence="2 3">
    <name type="scientific">Paxillus involutus ATCC 200175</name>
    <dbReference type="NCBI Taxonomy" id="664439"/>
    <lineage>
        <taxon>Eukaryota</taxon>
        <taxon>Fungi</taxon>
        <taxon>Dikarya</taxon>
        <taxon>Basidiomycota</taxon>
        <taxon>Agaricomycotina</taxon>
        <taxon>Agaricomycetes</taxon>
        <taxon>Agaricomycetidae</taxon>
        <taxon>Boletales</taxon>
        <taxon>Paxilineae</taxon>
        <taxon>Paxillaceae</taxon>
        <taxon>Paxillus</taxon>
    </lineage>
</organism>
<feature type="compositionally biased region" description="Low complexity" evidence="1">
    <location>
        <begin position="17"/>
        <end position="38"/>
    </location>
</feature>
<name>A0A0C9TZL4_PAXIN</name>
<protein>
    <submittedName>
        <fullName evidence="2">Uncharacterized protein</fullName>
    </submittedName>
</protein>
<dbReference type="EMBL" id="KN819360">
    <property type="protein sequence ID" value="KIJ12696.1"/>
    <property type="molecule type" value="Genomic_DNA"/>
</dbReference>
<dbReference type="Proteomes" id="UP000053647">
    <property type="component" value="Unassembled WGS sequence"/>
</dbReference>
<dbReference type="HOGENOM" id="CLU_463871_0_0_1"/>
<feature type="region of interest" description="Disordered" evidence="1">
    <location>
        <begin position="15"/>
        <end position="73"/>
    </location>
</feature>
<evidence type="ECO:0000256" key="1">
    <source>
        <dbReference type="SAM" id="MobiDB-lite"/>
    </source>
</evidence>
<gene>
    <name evidence="2" type="ORF">PAXINDRAFT_14457</name>
</gene>
<evidence type="ECO:0000313" key="2">
    <source>
        <dbReference type="EMBL" id="KIJ12696.1"/>
    </source>
</evidence>